<dbReference type="STRING" id="360412.LARV_03463"/>
<evidence type="ECO:0000313" key="1">
    <source>
        <dbReference type="EMBL" id="GAP15671.1"/>
    </source>
</evidence>
<gene>
    <name evidence="1" type="ORF">LARV_03463</name>
</gene>
<dbReference type="EMBL" id="DF967972">
    <property type="protein sequence ID" value="GAP15671.1"/>
    <property type="molecule type" value="Genomic_DNA"/>
</dbReference>
<accession>A0A0S7BD03</accession>
<dbReference type="Proteomes" id="UP000055060">
    <property type="component" value="Unassembled WGS sequence"/>
</dbReference>
<organism evidence="1">
    <name type="scientific">Longilinea arvoryzae</name>
    <dbReference type="NCBI Taxonomy" id="360412"/>
    <lineage>
        <taxon>Bacteria</taxon>
        <taxon>Bacillati</taxon>
        <taxon>Chloroflexota</taxon>
        <taxon>Anaerolineae</taxon>
        <taxon>Anaerolineales</taxon>
        <taxon>Anaerolineaceae</taxon>
        <taxon>Longilinea</taxon>
    </lineage>
</organism>
<sequence length="44" mass="5078">MSDQFFDYPYLNAEDVFSPPAWAKDTVGYQIFPERYARGGSPGW</sequence>
<proteinExistence type="predicted"/>
<keyword evidence="2" id="KW-1185">Reference proteome</keyword>
<protein>
    <submittedName>
        <fullName evidence="1">Uncharacterized protein</fullName>
    </submittedName>
</protein>
<reference evidence="1" key="1">
    <citation type="submission" date="2015-07" db="EMBL/GenBank/DDBJ databases">
        <title>Draft Genome Sequences of Anaerolinea thermolimosa IMO-1, Bellilinea caldifistulae GOMI-1, Leptolinea tardivitalis YMTK-2, Levilinea saccharolytica KIBI-1,Longilinea arvoryzae KOME-1, Previously Described as Members of the Anaerolineaceae (Chloroflexi).</title>
        <authorList>
            <person name="Sekiguchi Y."/>
            <person name="Ohashi A."/>
            <person name="Matsuura N."/>
            <person name="Tourlousse M.D."/>
        </authorList>
    </citation>
    <scope>NUCLEOTIDE SEQUENCE [LARGE SCALE GENOMIC DNA]</scope>
    <source>
        <strain evidence="1">KOME-1</strain>
    </source>
</reference>
<dbReference type="RefSeq" id="WP_269084966.1">
    <property type="nucleotide sequence ID" value="NZ_DF967972.1"/>
</dbReference>
<dbReference type="AlphaFoldDB" id="A0A0S7BD03"/>
<evidence type="ECO:0000313" key="2">
    <source>
        <dbReference type="Proteomes" id="UP000055060"/>
    </source>
</evidence>
<name>A0A0S7BD03_9CHLR</name>